<evidence type="ECO:0000313" key="3">
    <source>
        <dbReference type="Proteomes" id="UP000256269"/>
    </source>
</evidence>
<dbReference type="Pfam" id="PF08240">
    <property type="entry name" value="ADH_N"/>
    <property type="match status" value="1"/>
</dbReference>
<dbReference type="SMART" id="SM00829">
    <property type="entry name" value="PKS_ER"/>
    <property type="match status" value="1"/>
</dbReference>
<dbReference type="InterPro" id="IPR052585">
    <property type="entry name" value="Lipid_raft_assoc_Zn_ADH"/>
</dbReference>
<dbReference type="InterPro" id="IPR011032">
    <property type="entry name" value="GroES-like_sf"/>
</dbReference>
<dbReference type="Proteomes" id="UP000256269">
    <property type="component" value="Unassembled WGS sequence"/>
</dbReference>
<dbReference type="Gene3D" id="3.40.50.720">
    <property type="entry name" value="NAD(P)-binding Rossmann-like Domain"/>
    <property type="match status" value="1"/>
</dbReference>
<dbReference type="InterPro" id="IPR036291">
    <property type="entry name" value="NAD(P)-bd_dom_sf"/>
</dbReference>
<accession>A0A3E0I773</accession>
<sequence length="283" mass="29161">MRVVEVQRFGGPEVLALVDRPDPVAGENEVLVRVRASTINPVDRAARAGRFPQLTAPLVLGWDFAGTVDGRPVVGMVPWFVARRGTNADFVAVHRDWFVPLPDGADPIAAATVPLSAQTAKQALDLAGVQAGQTLLVTGAGGGVGGFAVQLAAAAGVHVVAMATDADYVSSLGAKSVIGRGDVHGEFDAVLDAGIAGPQLITAVRDGGTFVGVNAMAKPEPVRGIRVDAVQVKPDRDDLDALITAFAAGRLRTRVAGELPAEQAVEAHTRADAGVAGKFVLTF</sequence>
<organism evidence="2 3">
    <name type="scientific">Kutzneria buriramensis</name>
    <dbReference type="NCBI Taxonomy" id="1045776"/>
    <lineage>
        <taxon>Bacteria</taxon>
        <taxon>Bacillati</taxon>
        <taxon>Actinomycetota</taxon>
        <taxon>Actinomycetes</taxon>
        <taxon>Pseudonocardiales</taxon>
        <taxon>Pseudonocardiaceae</taxon>
        <taxon>Kutzneria</taxon>
    </lineage>
</organism>
<evidence type="ECO:0000259" key="1">
    <source>
        <dbReference type="SMART" id="SM00829"/>
    </source>
</evidence>
<dbReference type="Pfam" id="PF13602">
    <property type="entry name" value="ADH_zinc_N_2"/>
    <property type="match status" value="1"/>
</dbReference>
<dbReference type="AlphaFoldDB" id="A0A3E0I773"/>
<feature type="domain" description="Enoyl reductase (ER)" evidence="1">
    <location>
        <begin position="10"/>
        <end position="281"/>
    </location>
</feature>
<dbReference type="SUPFAM" id="SSF51735">
    <property type="entry name" value="NAD(P)-binding Rossmann-fold domains"/>
    <property type="match status" value="1"/>
</dbReference>
<dbReference type="InterPro" id="IPR013154">
    <property type="entry name" value="ADH-like_N"/>
</dbReference>
<comment type="caution">
    <text evidence="2">The sequence shown here is derived from an EMBL/GenBank/DDBJ whole genome shotgun (WGS) entry which is preliminary data.</text>
</comment>
<dbReference type="Gene3D" id="3.90.180.10">
    <property type="entry name" value="Medium-chain alcohol dehydrogenases, catalytic domain"/>
    <property type="match status" value="1"/>
</dbReference>
<evidence type="ECO:0000313" key="2">
    <source>
        <dbReference type="EMBL" id="REH54005.1"/>
    </source>
</evidence>
<name>A0A3E0I773_9PSEU</name>
<dbReference type="SUPFAM" id="SSF50129">
    <property type="entry name" value="GroES-like"/>
    <property type="match status" value="1"/>
</dbReference>
<dbReference type="OrthoDB" id="9787435at2"/>
<dbReference type="RefSeq" id="WP_116173105.1">
    <property type="nucleotide sequence ID" value="NZ_CP144375.1"/>
</dbReference>
<gene>
    <name evidence="2" type="ORF">BCF44_102237</name>
</gene>
<dbReference type="CDD" id="cd05289">
    <property type="entry name" value="MDR_like_2"/>
    <property type="match status" value="1"/>
</dbReference>
<keyword evidence="3" id="KW-1185">Reference proteome</keyword>
<dbReference type="EMBL" id="QUNO01000002">
    <property type="protein sequence ID" value="REH54005.1"/>
    <property type="molecule type" value="Genomic_DNA"/>
</dbReference>
<dbReference type="GO" id="GO:0016491">
    <property type="term" value="F:oxidoreductase activity"/>
    <property type="evidence" value="ECO:0007669"/>
    <property type="project" value="InterPro"/>
</dbReference>
<dbReference type="PANTHER" id="PTHR43482:SF1">
    <property type="entry name" value="PROTEIN AST1-RELATED"/>
    <property type="match status" value="1"/>
</dbReference>
<protein>
    <submittedName>
        <fullName evidence="2">NADPH:quinone reductase-like Zn-dependent oxidoreductase</fullName>
    </submittedName>
</protein>
<dbReference type="InterPro" id="IPR020843">
    <property type="entry name" value="ER"/>
</dbReference>
<proteinExistence type="predicted"/>
<reference evidence="2 3" key="1">
    <citation type="submission" date="2018-08" db="EMBL/GenBank/DDBJ databases">
        <title>Genomic Encyclopedia of Archaeal and Bacterial Type Strains, Phase II (KMG-II): from individual species to whole genera.</title>
        <authorList>
            <person name="Goeker M."/>
        </authorList>
    </citation>
    <scope>NUCLEOTIDE SEQUENCE [LARGE SCALE GENOMIC DNA]</scope>
    <source>
        <strain evidence="2 3">DSM 45791</strain>
    </source>
</reference>
<dbReference type="PANTHER" id="PTHR43482">
    <property type="entry name" value="PROTEIN AST1-RELATED"/>
    <property type="match status" value="1"/>
</dbReference>